<gene>
    <name evidence="2" type="ORF">JZO67_001721</name>
</gene>
<dbReference type="PANTHER" id="PTHR37305">
    <property type="entry name" value="INTEGRAL MEMBRANE PROTEIN-RELATED"/>
    <property type="match status" value="1"/>
</dbReference>
<evidence type="ECO:0000313" key="3">
    <source>
        <dbReference type="Proteomes" id="UP000664357"/>
    </source>
</evidence>
<feature type="transmembrane region" description="Helical" evidence="1">
    <location>
        <begin position="115"/>
        <end position="139"/>
    </location>
</feature>
<reference evidence="2 3" key="1">
    <citation type="submission" date="2021-03" db="EMBL/GenBank/DDBJ databases">
        <authorList>
            <person name="Gilmore M.S."/>
            <person name="Schwartzman J."/>
            <person name="Van Tyne D."/>
            <person name="Martin M."/>
            <person name="Earl A.M."/>
            <person name="Manson A.L."/>
            <person name="Straub T."/>
            <person name="Salamzade R."/>
            <person name="Saavedra J."/>
            <person name="Lebreton F."/>
            <person name="Prichula J."/>
            <person name="Schaufler K."/>
            <person name="Gaca A."/>
            <person name="Sgardioli B."/>
            <person name="Wagenaar J."/>
            <person name="Strong T."/>
        </authorList>
    </citation>
    <scope>NUCLEOTIDE SEQUENCE [LARGE SCALE GENOMIC DNA]</scope>
    <source>
        <strain evidence="2 3">665A</strain>
    </source>
</reference>
<evidence type="ECO:0008006" key="4">
    <source>
        <dbReference type="Google" id="ProtNLM"/>
    </source>
</evidence>
<comment type="caution">
    <text evidence="2">The sequence shown here is derived from an EMBL/GenBank/DDBJ whole genome shotgun (WGS) entry which is preliminary data.</text>
</comment>
<evidence type="ECO:0000256" key="1">
    <source>
        <dbReference type="SAM" id="Phobius"/>
    </source>
</evidence>
<feature type="transmembrane region" description="Helical" evidence="1">
    <location>
        <begin position="185"/>
        <end position="204"/>
    </location>
</feature>
<organism evidence="2 3">
    <name type="scientific">Candidatus Enterococcus ferrettii</name>
    <dbReference type="NCBI Taxonomy" id="2815324"/>
    <lineage>
        <taxon>Bacteria</taxon>
        <taxon>Bacillati</taxon>
        <taxon>Bacillota</taxon>
        <taxon>Bacilli</taxon>
        <taxon>Lactobacillales</taxon>
        <taxon>Enterococcaceae</taxon>
        <taxon>Enterococcus</taxon>
    </lineage>
</organism>
<keyword evidence="1" id="KW-1133">Transmembrane helix</keyword>
<keyword evidence="3" id="KW-1185">Reference proteome</keyword>
<dbReference type="PANTHER" id="PTHR37305:SF1">
    <property type="entry name" value="MEMBRANE PROTEIN"/>
    <property type="match status" value="1"/>
</dbReference>
<keyword evidence="1" id="KW-0472">Membrane</keyword>
<accession>A0ABV0EMA7</accession>
<sequence>MINTIRADFYRLFHSKGFYITQLLLIGLVVLSVATEALGSVGISHDSLQQLQEQVTQSQWSGANTLIAMSTMSSFLMYFCLPIFVMTIGFDLSRKTLKNLISSGVSREKFFLSKYVVFMVTVLMQFAFYYGLSFLTAAIKNGVGDFGVNYFENLFRTLGVQYLSINAIFAFGLLALYLSFSNIAAVLTVVILPIATGIITIIYSKVKALQYLSFQGSMDSAWLNLPDNFWFNTMIAAVLVIICCGALSLISFKKRDL</sequence>
<proteinExistence type="predicted"/>
<feature type="transmembrane region" description="Helical" evidence="1">
    <location>
        <begin position="159"/>
        <end position="178"/>
    </location>
</feature>
<name>A0ABV0EMA7_9ENTE</name>
<evidence type="ECO:0000313" key="2">
    <source>
        <dbReference type="EMBL" id="MEO1769770.1"/>
    </source>
</evidence>
<keyword evidence="1" id="KW-0812">Transmembrane</keyword>
<feature type="transmembrane region" description="Helical" evidence="1">
    <location>
        <begin position="75"/>
        <end position="94"/>
    </location>
</feature>
<dbReference type="Proteomes" id="UP000664357">
    <property type="component" value="Unassembled WGS sequence"/>
</dbReference>
<reference evidence="2 3" key="2">
    <citation type="submission" date="2024-02" db="EMBL/GenBank/DDBJ databases">
        <title>The Genome Sequence of Enterococcus sp. DIV0159.</title>
        <authorList>
            <person name="Earl A."/>
            <person name="Manson A."/>
            <person name="Gilmore M."/>
            <person name="Sanders J."/>
            <person name="Shea T."/>
            <person name="Howe W."/>
            <person name="Livny J."/>
            <person name="Cuomo C."/>
            <person name="Neafsey D."/>
            <person name="Birren B."/>
        </authorList>
    </citation>
    <scope>NUCLEOTIDE SEQUENCE [LARGE SCALE GENOMIC DNA]</scope>
    <source>
        <strain evidence="2 3">665A</strain>
    </source>
</reference>
<protein>
    <recommendedName>
        <fullName evidence="4">ABC transporter permease</fullName>
    </recommendedName>
</protein>
<dbReference type="EMBL" id="JAFREL020000001">
    <property type="protein sequence ID" value="MEO1769770.1"/>
    <property type="molecule type" value="Genomic_DNA"/>
</dbReference>
<feature type="transmembrane region" description="Helical" evidence="1">
    <location>
        <begin position="229"/>
        <end position="252"/>
    </location>
</feature>
<dbReference type="RefSeq" id="WP_207702163.1">
    <property type="nucleotide sequence ID" value="NZ_JAFREL020000001.1"/>
</dbReference>